<dbReference type="InterPro" id="IPR001138">
    <property type="entry name" value="Zn2Cys6_DnaBD"/>
</dbReference>
<dbReference type="SUPFAM" id="SSF57701">
    <property type="entry name" value="Zn2/Cys6 DNA-binding domain"/>
    <property type="match status" value="1"/>
</dbReference>
<feature type="compositionally biased region" description="Polar residues" evidence="1">
    <location>
        <begin position="222"/>
        <end position="249"/>
    </location>
</feature>
<feature type="compositionally biased region" description="Low complexity" evidence="1">
    <location>
        <begin position="263"/>
        <end position="276"/>
    </location>
</feature>
<feature type="compositionally biased region" description="Low complexity" evidence="1">
    <location>
        <begin position="293"/>
        <end position="306"/>
    </location>
</feature>
<evidence type="ECO:0000313" key="3">
    <source>
        <dbReference type="EMBL" id="PWN27468.1"/>
    </source>
</evidence>
<feature type="compositionally biased region" description="Basic and acidic residues" evidence="1">
    <location>
        <begin position="1279"/>
        <end position="1289"/>
    </location>
</feature>
<evidence type="ECO:0000256" key="1">
    <source>
        <dbReference type="SAM" id="MobiDB-lite"/>
    </source>
</evidence>
<dbReference type="OrthoDB" id="39175at2759"/>
<feature type="compositionally biased region" description="Low complexity" evidence="1">
    <location>
        <begin position="1113"/>
        <end position="1129"/>
    </location>
</feature>
<reference evidence="3 4" key="1">
    <citation type="journal article" date="2018" name="Mol. Biol. Evol.">
        <title>Broad Genomic Sampling Reveals a Smut Pathogenic Ancestry of the Fungal Clade Ustilaginomycotina.</title>
        <authorList>
            <person name="Kijpornyongpan T."/>
            <person name="Mondo S.J."/>
            <person name="Barry K."/>
            <person name="Sandor L."/>
            <person name="Lee J."/>
            <person name="Lipzen A."/>
            <person name="Pangilinan J."/>
            <person name="LaButti K."/>
            <person name="Hainaut M."/>
            <person name="Henrissat B."/>
            <person name="Grigoriev I.V."/>
            <person name="Spatafora J.W."/>
            <person name="Aime M.C."/>
        </authorList>
    </citation>
    <scope>NUCLEOTIDE SEQUENCE [LARGE SCALE GENOMIC DNA]</scope>
    <source>
        <strain evidence="3 4">MCA 5214</strain>
    </source>
</reference>
<dbReference type="PROSITE" id="PS50048">
    <property type="entry name" value="ZN2_CY6_FUNGAL_2"/>
    <property type="match status" value="1"/>
</dbReference>
<dbReference type="InterPro" id="IPR036864">
    <property type="entry name" value="Zn2-C6_fun-type_DNA-bd_sf"/>
</dbReference>
<feature type="region of interest" description="Disordered" evidence="1">
    <location>
        <begin position="289"/>
        <end position="313"/>
    </location>
</feature>
<feature type="compositionally biased region" description="Gly residues" evidence="1">
    <location>
        <begin position="485"/>
        <end position="509"/>
    </location>
</feature>
<feature type="compositionally biased region" description="Low complexity" evidence="1">
    <location>
        <begin position="1047"/>
        <end position="1056"/>
    </location>
</feature>
<dbReference type="RefSeq" id="XP_025362080.1">
    <property type="nucleotide sequence ID" value="XM_025503762.1"/>
</dbReference>
<feature type="compositionally biased region" description="Low complexity" evidence="1">
    <location>
        <begin position="1063"/>
        <end position="1099"/>
    </location>
</feature>
<feature type="region of interest" description="Disordered" evidence="1">
    <location>
        <begin position="1036"/>
        <end position="1176"/>
    </location>
</feature>
<evidence type="ECO:0000259" key="2">
    <source>
        <dbReference type="PROSITE" id="PS50048"/>
    </source>
</evidence>
<gene>
    <name evidence="3" type="ORF">BDZ90DRAFT_180075</name>
</gene>
<feature type="compositionally biased region" description="Basic residues" evidence="1">
    <location>
        <begin position="35"/>
        <end position="48"/>
    </location>
</feature>
<feature type="compositionally biased region" description="Low complexity" evidence="1">
    <location>
        <begin position="104"/>
        <end position="137"/>
    </location>
</feature>
<proteinExistence type="predicted"/>
<protein>
    <recommendedName>
        <fullName evidence="2">Zn(2)-C6 fungal-type domain-containing protein</fullName>
    </recommendedName>
</protein>
<feature type="compositionally biased region" description="Low complexity" evidence="1">
    <location>
        <begin position="1136"/>
        <end position="1147"/>
    </location>
</feature>
<sequence>MHHHQHHQQQPSFSSPMYHHVGHGSGSGGQPGPAGHHHPPHPNVHHGAQHMMASVPSQGHHPYNYPPHSAYHSQAGPASSYAYGPPGAGASAPPPHSHHHHQQRSSSFSYSPPIQADQLSSPGNSRASAGAANASSSNKTVVRAACLSCRSAKRRCDGQQPVCGPCNARGVTEDSGQCQYVASKRGGPRFKGHTGEEAKRIKAEKDRQKQLEQEQAFGGQRMSVSPEASPTRSMSGSGRQWHQSSSIATPSAYDNYGNGHVTRSNSSSASRSEVSASLDEINMNGARAYPGVSSSSNSATSYSFTSPDHSANELDMASSSKMRMRTQPFAYNGMPDMTSTQQQQQHHHHHHHHHQQQQQHHSMLQQSLPPPARTPLAPPTSHTPGSYFFPTATSSNQFAVAPPPTMPSVPPEVQAQAQLRATPSNALSSANLEMWQKLQEDAAALGLTADLSDISHFYSKLETLPKAGTAAIDNHAHDERDVSANGGGGTHDSSIGGGTGTGTGNGADGGGDDIEMFCQGLTFDPDLEPHLLDAADSEQQARFLLTAFFDKVYPSAPVLVAPENLSSLAFWFSGKGPCALYAAISALVALRLPEEEAHRTLRGGYQRSPDEGARPGLTTRAEIAAHHARTSDFLLRRFSQQQAAAAAASFGLDPQALSTGCDPDETGRALCQGPSDPELLRIEAAAAHTLLSHYFYGVGGKGSHKASHDHALEAWNSLQGIRIELQEGVPPKDLLTTSHFSWEQKQEWAKRVFWTSFAAAACTAATGGYAPIQYSLDAVAALQLRPALESDVGAWGVFIRGAQHVARGYTTLWEFDRLLTAERDPQQALAKANDDPQRASLLTEEDRRREKMRIFADFSKLDRDMTAFCTYDPAWRQSFTPESPSTPSGGMEGARNNPLGFALRTAGKLMTAGSTIIIHRGQAYANANIFMSSQCGLMRAGGARGRCGPVVGGEEGAESAGIGLQAPGDGHHAGKVAGVGACSVMPPDAGNGDGSGDMDDEPPGSMSAGPHHHHHHGSASVDPSVAALDATFIGWGAQPHTAPTPPSAAGTPTTGPHPGGYYDGSATNTAMAAFQQFQAQQQQQQAQQNQRKKGSISSSIGGGPAPSDEGTARRTSASSSQQQAHPLSPFGGGSGSMSLPSGPSSISYNAPPGSTPPAQPEVIGKDKDRYKHGPFEPEASARKCRWAANSMLECVAAMLAPDATSSAPSTGSSSVAPGATHDIMGTPFSESPTLPPWAACTYVLGGYCLLMQCLITQASQAWKSAHRPVEGNSAGDGGDADKAARERAAKEELQGLRGHVVAIHRLLERFALTFEVVHEYKRELGVLLEINKRIA</sequence>
<keyword evidence="4" id="KW-1185">Reference proteome</keyword>
<accession>A0A316URS1</accession>
<dbReference type="PANTHER" id="PTHR47431:SF1">
    <property type="entry name" value="ZN(II)2CYS6 TRANSCRIPTION FACTOR (EUROFUNG)"/>
    <property type="match status" value="1"/>
</dbReference>
<feature type="compositionally biased region" description="Basic residues" evidence="1">
    <location>
        <begin position="345"/>
        <end position="355"/>
    </location>
</feature>
<feature type="region of interest" description="Disordered" evidence="1">
    <location>
        <begin position="977"/>
        <end position="1021"/>
    </location>
</feature>
<name>A0A316URS1_9BASI</name>
<dbReference type="GO" id="GO:0000981">
    <property type="term" value="F:DNA-binding transcription factor activity, RNA polymerase II-specific"/>
    <property type="evidence" value="ECO:0007669"/>
    <property type="project" value="InterPro"/>
</dbReference>
<feature type="compositionally biased region" description="Basic and acidic residues" evidence="1">
    <location>
        <begin position="193"/>
        <end position="212"/>
    </location>
</feature>
<dbReference type="EMBL" id="KZ819668">
    <property type="protein sequence ID" value="PWN27468.1"/>
    <property type="molecule type" value="Genomic_DNA"/>
</dbReference>
<dbReference type="Proteomes" id="UP000245884">
    <property type="component" value="Unassembled WGS sequence"/>
</dbReference>
<dbReference type="SMART" id="SM00066">
    <property type="entry name" value="GAL4"/>
    <property type="match status" value="1"/>
</dbReference>
<dbReference type="GeneID" id="37025585"/>
<feature type="region of interest" description="Disordered" evidence="1">
    <location>
        <begin position="479"/>
        <end position="510"/>
    </location>
</feature>
<feature type="domain" description="Zn(2)-C6 fungal-type" evidence="2">
    <location>
        <begin position="145"/>
        <end position="180"/>
    </location>
</feature>
<feature type="compositionally biased region" description="Basic and acidic residues" evidence="1">
    <location>
        <begin position="1163"/>
        <end position="1176"/>
    </location>
</feature>
<dbReference type="CDD" id="cd00067">
    <property type="entry name" value="GAL4"/>
    <property type="match status" value="1"/>
</dbReference>
<organism evidence="3 4">
    <name type="scientific">Jaminaea rosea</name>
    <dbReference type="NCBI Taxonomy" id="1569628"/>
    <lineage>
        <taxon>Eukaryota</taxon>
        <taxon>Fungi</taxon>
        <taxon>Dikarya</taxon>
        <taxon>Basidiomycota</taxon>
        <taxon>Ustilaginomycotina</taxon>
        <taxon>Exobasidiomycetes</taxon>
        <taxon>Microstromatales</taxon>
        <taxon>Microstromatales incertae sedis</taxon>
        <taxon>Jaminaea</taxon>
    </lineage>
</organism>
<dbReference type="Pfam" id="PF00172">
    <property type="entry name" value="Zn_clus"/>
    <property type="match status" value="1"/>
</dbReference>
<dbReference type="STRING" id="1569628.A0A316URS1"/>
<evidence type="ECO:0000313" key="4">
    <source>
        <dbReference type="Proteomes" id="UP000245884"/>
    </source>
</evidence>
<feature type="compositionally biased region" description="Pro residues" evidence="1">
    <location>
        <begin position="368"/>
        <end position="378"/>
    </location>
</feature>
<dbReference type="Gene3D" id="4.10.240.10">
    <property type="entry name" value="Zn(2)-C6 fungal-type DNA-binding domain"/>
    <property type="match status" value="1"/>
</dbReference>
<feature type="region of interest" description="Disordered" evidence="1">
    <location>
        <begin position="1267"/>
        <end position="1289"/>
    </location>
</feature>
<feature type="compositionally biased region" description="Low complexity" evidence="1">
    <location>
        <begin position="75"/>
        <end position="91"/>
    </location>
</feature>
<feature type="region of interest" description="Disordered" evidence="1">
    <location>
        <begin position="1"/>
        <end position="137"/>
    </location>
</feature>
<dbReference type="PANTHER" id="PTHR47431">
    <property type="entry name" value="ZN(II)2CYS6 TRANSCRIPTION FACTOR (EUROFUNG)-RELATED"/>
    <property type="match status" value="1"/>
</dbReference>
<dbReference type="GO" id="GO:0008270">
    <property type="term" value="F:zinc ion binding"/>
    <property type="evidence" value="ECO:0007669"/>
    <property type="project" value="InterPro"/>
</dbReference>
<feature type="compositionally biased region" description="Gly residues" evidence="1">
    <location>
        <begin position="23"/>
        <end position="32"/>
    </location>
</feature>
<feature type="region of interest" description="Disordered" evidence="1">
    <location>
        <begin position="189"/>
        <end position="276"/>
    </location>
</feature>
<feature type="region of interest" description="Disordered" evidence="1">
    <location>
        <begin position="329"/>
        <end position="390"/>
    </location>
</feature>